<feature type="domain" description="Integrase catalytic" evidence="1">
    <location>
        <begin position="5"/>
        <end position="38"/>
    </location>
</feature>
<dbReference type="Proteomes" id="UP000272924">
    <property type="component" value="Chromosome"/>
</dbReference>
<accession>A0A3Q9EZV0</accession>
<dbReference type="AlphaFoldDB" id="A0A3Q9EZV0"/>
<evidence type="ECO:0000259" key="1">
    <source>
        <dbReference type="Pfam" id="PF13333"/>
    </source>
</evidence>
<evidence type="ECO:0000313" key="3">
    <source>
        <dbReference type="Proteomes" id="UP000272924"/>
    </source>
</evidence>
<dbReference type="Pfam" id="PF13333">
    <property type="entry name" value="rve_2"/>
    <property type="match status" value="1"/>
</dbReference>
<dbReference type="InterPro" id="IPR001584">
    <property type="entry name" value="Integrase_cat-core"/>
</dbReference>
<dbReference type="KEGG" id="spei:EHW89_07535"/>
<protein>
    <recommendedName>
        <fullName evidence="1">Integrase catalytic domain-containing protein</fullName>
    </recommendedName>
</protein>
<evidence type="ECO:0000313" key="2">
    <source>
        <dbReference type="EMBL" id="AZQ42688.1"/>
    </source>
</evidence>
<gene>
    <name evidence="2" type="ORF">EHW89_07535</name>
</gene>
<sequence>MRQDLKNGCYDLKKYKTFKELVTDIDDYIHFYNHERFQECNNSLALLK</sequence>
<name>A0A3Q9EZV0_9STRE</name>
<dbReference type="GO" id="GO:0015074">
    <property type="term" value="P:DNA integration"/>
    <property type="evidence" value="ECO:0007669"/>
    <property type="project" value="InterPro"/>
</dbReference>
<dbReference type="EMBL" id="CP034543">
    <property type="protein sequence ID" value="AZQ42688.1"/>
    <property type="molecule type" value="Genomic_DNA"/>
</dbReference>
<reference evidence="3" key="1">
    <citation type="submission" date="2018-12" db="EMBL/GenBank/DDBJ databases">
        <title>Genome sequencing of Streptococcus sp. KCOM 2412 (= ChDC F135).</title>
        <authorList>
            <person name="Kook J.-K."/>
            <person name="Park S.-N."/>
            <person name="Lim Y.K."/>
        </authorList>
    </citation>
    <scope>NUCLEOTIDE SEQUENCE [LARGE SCALE GENOMIC DNA]</scope>
    <source>
        <strain evidence="3">KCOM 2412</strain>
    </source>
</reference>
<organism evidence="2 3">
    <name type="scientific">Streptococcus periodonticum</name>
    <dbReference type="NCBI Taxonomy" id="2490633"/>
    <lineage>
        <taxon>Bacteria</taxon>
        <taxon>Bacillati</taxon>
        <taxon>Bacillota</taxon>
        <taxon>Bacilli</taxon>
        <taxon>Lactobacillales</taxon>
        <taxon>Streptococcaceae</taxon>
        <taxon>Streptococcus</taxon>
    </lineage>
</organism>
<keyword evidence="3" id="KW-1185">Reference proteome</keyword>
<proteinExistence type="predicted"/>